<dbReference type="Gene3D" id="3.40.390.10">
    <property type="entry name" value="Collagenase (Catalytic Domain)"/>
    <property type="match status" value="1"/>
</dbReference>
<dbReference type="Proteomes" id="UP000198582">
    <property type="component" value="Unassembled WGS sequence"/>
</dbReference>
<dbReference type="OrthoDB" id="7594344at2"/>
<keyword evidence="3" id="KW-1185">Reference proteome</keyword>
<feature type="chain" id="PRO_5011766462" description="Matrixin" evidence="1">
    <location>
        <begin position="27"/>
        <end position="223"/>
    </location>
</feature>
<sequence>MRKWRLLLLTSFAVAALAASTSEASASNSWNGYHWARTSTYSTLRLTILDSVTSSWDANLSKANTDWNRSPVFENALSTSDSSATTRQSCPAASGKVRVCNYTYGDTGWLGVAEIDLSSGTHIAWGTTKVNDSYSMGSYAKQHVTCQEVGHDFGLDHQFTNAGSCMDYAGQSDPAYVSPNSHDYSELLSIYNHGDSSAVAAGSDSRASKIVAGGVVTSVLWKD</sequence>
<name>A0A1H8YMY6_9PSEU</name>
<feature type="signal peptide" evidence="1">
    <location>
        <begin position="1"/>
        <end position="26"/>
    </location>
</feature>
<dbReference type="SUPFAM" id="SSF55486">
    <property type="entry name" value="Metalloproteases ('zincins'), catalytic domain"/>
    <property type="match status" value="1"/>
</dbReference>
<evidence type="ECO:0000256" key="1">
    <source>
        <dbReference type="SAM" id="SignalP"/>
    </source>
</evidence>
<dbReference type="EMBL" id="FOEF01000028">
    <property type="protein sequence ID" value="SEP53547.1"/>
    <property type="molecule type" value="Genomic_DNA"/>
</dbReference>
<protein>
    <recommendedName>
        <fullName evidence="4">Matrixin</fullName>
    </recommendedName>
</protein>
<dbReference type="GO" id="GO:0008237">
    <property type="term" value="F:metallopeptidase activity"/>
    <property type="evidence" value="ECO:0007669"/>
    <property type="project" value="InterPro"/>
</dbReference>
<evidence type="ECO:0008006" key="4">
    <source>
        <dbReference type="Google" id="ProtNLM"/>
    </source>
</evidence>
<keyword evidence="1" id="KW-0732">Signal</keyword>
<accession>A0A1H8YMY6</accession>
<reference evidence="2 3" key="1">
    <citation type="submission" date="2016-10" db="EMBL/GenBank/DDBJ databases">
        <authorList>
            <person name="de Groot N.N."/>
        </authorList>
    </citation>
    <scope>NUCLEOTIDE SEQUENCE [LARGE SCALE GENOMIC DNA]</scope>
    <source>
        <strain evidence="2 3">DSM 44993</strain>
    </source>
</reference>
<organism evidence="2 3">
    <name type="scientific">Amycolatopsis saalfeldensis</name>
    <dbReference type="NCBI Taxonomy" id="394193"/>
    <lineage>
        <taxon>Bacteria</taxon>
        <taxon>Bacillati</taxon>
        <taxon>Actinomycetota</taxon>
        <taxon>Actinomycetes</taxon>
        <taxon>Pseudonocardiales</taxon>
        <taxon>Pseudonocardiaceae</taxon>
        <taxon>Amycolatopsis</taxon>
    </lineage>
</organism>
<evidence type="ECO:0000313" key="2">
    <source>
        <dbReference type="EMBL" id="SEP53547.1"/>
    </source>
</evidence>
<dbReference type="RefSeq" id="WP_091628290.1">
    <property type="nucleotide sequence ID" value="NZ_FOEF01000028.1"/>
</dbReference>
<dbReference type="InterPro" id="IPR024079">
    <property type="entry name" value="MetalloPept_cat_dom_sf"/>
</dbReference>
<evidence type="ECO:0000313" key="3">
    <source>
        <dbReference type="Proteomes" id="UP000198582"/>
    </source>
</evidence>
<gene>
    <name evidence="2" type="ORF">SAMN04489732_12834</name>
</gene>
<dbReference type="AlphaFoldDB" id="A0A1H8YMY6"/>
<proteinExistence type="predicted"/>